<feature type="transmembrane region" description="Helical" evidence="6">
    <location>
        <begin position="76"/>
        <end position="96"/>
    </location>
</feature>
<dbReference type="PANTHER" id="PTHR22911:SF6">
    <property type="entry name" value="SOLUTE CARRIER FAMILY 35 MEMBER G1"/>
    <property type="match status" value="1"/>
</dbReference>
<feature type="transmembrane region" description="Helical" evidence="6">
    <location>
        <begin position="44"/>
        <end position="64"/>
    </location>
</feature>
<evidence type="ECO:0000256" key="1">
    <source>
        <dbReference type="ARBA" id="ARBA00004141"/>
    </source>
</evidence>
<evidence type="ECO:0000256" key="6">
    <source>
        <dbReference type="SAM" id="Phobius"/>
    </source>
</evidence>
<evidence type="ECO:0000313" key="8">
    <source>
        <dbReference type="EMBL" id="OWK29437.1"/>
    </source>
</evidence>
<gene>
    <name evidence="8" type="primary">ribN</name>
    <name evidence="8" type="ORF">SPDO_24220</name>
</gene>
<comment type="similarity">
    <text evidence="2">Belongs to the drug/metabolite transporter (DMT) superfamily. 10 TMS drug/metabolite exporter (DME) (TC 2.A.7.3) family.</text>
</comment>
<feature type="transmembrane region" description="Helical" evidence="6">
    <location>
        <begin position="153"/>
        <end position="172"/>
    </location>
</feature>
<dbReference type="InterPro" id="IPR000620">
    <property type="entry name" value="EamA_dom"/>
</dbReference>
<feature type="transmembrane region" description="Helical" evidence="6">
    <location>
        <begin position="102"/>
        <end position="120"/>
    </location>
</feature>
<feature type="transmembrane region" description="Helical" evidence="6">
    <location>
        <begin position="12"/>
        <end position="32"/>
    </location>
</feature>
<dbReference type="AlphaFoldDB" id="A0A245ZI73"/>
<feature type="domain" description="EamA" evidence="7">
    <location>
        <begin position="14"/>
        <end position="143"/>
    </location>
</feature>
<sequence>MAARSESLSHAIGLRLTSVALFATMNAVIKVAEAHGAELGEILFWRQFGAALLVGAIVGTGPGFASLKTQRFGAHVLRCVVGLTAMSLTFWTLLLLPLAEATTLGFSMPIFATVLGALVLHEATGWRRWAAVLAGFIGVLIVTQPGNGHIPPLGIATGLGAAFCTACISILLRTIGKTESGLTTVFWFSSLSIVPLSVVYASSAKAHAPFVWGLLLAIGLLGGAAQIAMTRSLQLGDVSLVVPMDYTALLWATLFGWFIFGTLPVASTWLGAPVIIASGLYIVWREHVRRREATRRAIPQE</sequence>
<accession>A0A245ZI73</accession>
<comment type="caution">
    <text evidence="8">The sequence shown here is derived from an EMBL/GenBank/DDBJ whole genome shotgun (WGS) entry which is preliminary data.</text>
</comment>
<evidence type="ECO:0000256" key="5">
    <source>
        <dbReference type="ARBA" id="ARBA00023136"/>
    </source>
</evidence>
<dbReference type="GO" id="GO:0016020">
    <property type="term" value="C:membrane"/>
    <property type="evidence" value="ECO:0007669"/>
    <property type="project" value="UniProtKB-SubCell"/>
</dbReference>
<feature type="transmembrane region" description="Helical" evidence="6">
    <location>
        <begin position="184"/>
        <end position="203"/>
    </location>
</feature>
<keyword evidence="4 6" id="KW-1133">Transmembrane helix</keyword>
<dbReference type="InterPro" id="IPR037185">
    <property type="entry name" value="EmrE-like"/>
</dbReference>
<keyword evidence="5 6" id="KW-0472">Membrane</keyword>
<reference evidence="8 9" key="1">
    <citation type="submission" date="2017-03" db="EMBL/GenBank/DDBJ databases">
        <title>Genome sequence of Sphingomonas dokdonensis DSM 21029.</title>
        <authorList>
            <person name="Poehlein A."/>
            <person name="Wuebbeler J.H."/>
            <person name="Steinbuechel A."/>
            <person name="Daniel R."/>
        </authorList>
    </citation>
    <scope>NUCLEOTIDE SEQUENCE [LARGE SCALE GENOMIC DNA]</scope>
    <source>
        <strain evidence="8 9">DSM 21029</strain>
    </source>
</reference>
<evidence type="ECO:0000313" key="9">
    <source>
        <dbReference type="Proteomes" id="UP000197290"/>
    </source>
</evidence>
<dbReference type="OrthoDB" id="9812899at2"/>
<proteinExistence type="inferred from homology"/>
<evidence type="ECO:0000259" key="7">
    <source>
        <dbReference type="Pfam" id="PF00892"/>
    </source>
</evidence>
<dbReference type="Pfam" id="PF00892">
    <property type="entry name" value="EamA"/>
    <property type="match status" value="2"/>
</dbReference>
<dbReference type="SUPFAM" id="SSF103481">
    <property type="entry name" value="Multidrug resistance efflux transporter EmrE"/>
    <property type="match status" value="2"/>
</dbReference>
<evidence type="ECO:0000256" key="4">
    <source>
        <dbReference type="ARBA" id="ARBA00022989"/>
    </source>
</evidence>
<feature type="transmembrane region" description="Helical" evidence="6">
    <location>
        <begin position="209"/>
        <end position="228"/>
    </location>
</feature>
<comment type="subcellular location">
    <subcellularLocation>
        <location evidence="1">Membrane</location>
        <topology evidence="1">Multi-pass membrane protein</topology>
    </subcellularLocation>
</comment>
<organism evidence="8 9">
    <name type="scientific">Sphingomonas dokdonensis</name>
    <dbReference type="NCBI Taxonomy" id="344880"/>
    <lineage>
        <taxon>Bacteria</taxon>
        <taxon>Pseudomonadati</taxon>
        <taxon>Pseudomonadota</taxon>
        <taxon>Alphaproteobacteria</taxon>
        <taxon>Sphingomonadales</taxon>
        <taxon>Sphingomonadaceae</taxon>
        <taxon>Sphingomonas</taxon>
    </lineage>
</organism>
<feature type="domain" description="EamA" evidence="7">
    <location>
        <begin position="153"/>
        <end position="282"/>
    </location>
</feature>
<feature type="transmembrane region" description="Helical" evidence="6">
    <location>
        <begin position="240"/>
        <end position="260"/>
    </location>
</feature>
<dbReference type="EMBL" id="NBBI01000004">
    <property type="protein sequence ID" value="OWK29437.1"/>
    <property type="molecule type" value="Genomic_DNA"/>
</dbReference>
<dbReference type="RefSeq" id="WP_088367733.1">
    <property type="nucleotide sequence ID" value="NZ_NBBI01000004.1"/>
</dbReference>
<name>A0A245ZI73_9SPHN</name>
<feature type="transmembrane region" description="Helical" evidence="6">
    <location>
        <begin position="129"/>
        <end position="147"/>
    </location>
</feature>
<evidence type="ECO:0000256" key="2">
    <source>
        <dbReference type="ARBA" id="ARBA00009853"/>
    </source>
</evidence>
<keyword evidence="3 6" id="KW-0812">Transmembrane</keyword>
<feature type="transmembrane region" description="Helical" evidence="6">
    <location>
        <begin position="266"/>
        <end position="284"/>
    </location>
</feature>
<evidence type="ECO:0000256" key="3">
    <source>
        <dbReference type="ARBA" id="ARBA00022692"/>
    </source>
</evidence>
<keyword evidence="9" id="KW-1185">Reference proteome</keyword>
<protein>
    <submittedName>
        <fullName evidence="8">Riboflavin transporter</fullName>
    </submittedName>
</protein>
<dbReference type="PANTHER" id="PTHR22911">
    <property type="entry name" value="ACYL-MALONYL CONDENSING ENZYME-RELATED"/>
    <property type="match status" value="1"/>
</dbReference>
<dbReference type="Proteomes" id="UP000197290">
    <property type="component" value="Unassembled WGS sequence"/>
</dbReference>